<dbReference type="InterPro" id="IPR037151">
    <property type="entry name" value="AlkB-like_sf"/>
</dbReference>
<dbReference type="KEGG" id="pti:PHATRDRAFT_49981"/>
<reference evidence="5" key="2">
    <citation type="submission" date="2008-08" db="EMBL/GenBank/DDBJ databases">
        <authorList>
            <consortium name="Diatom Consortium"/>
            <person name="Grigoriev I."/>
            <person name="Grimwood J."/>
            <person name="Kuo A."/>
            <person name="Otillar R.P."/>
            <person name="Salamov A."/>
            <person name="Detter J.C."/>
            <person name="Lindquist E."/>
            <person name="Shapiro H."/>
            <person name="Lucas S."/>
            <person name="Glavina del Rio T."/>
            <person name="Pitluck S."/>
            <person name="Rokhsar D."/>
            <person name="Bowler C."/>
        </authorList>
    </citation>
    <scope>GENOME REANNOTATION</scope>
    <source>
        <strain evidence="5">CCAP 1055/1</strain>
    </source>
</reference>
<gene>
    <name evidence="4" type="ORF">PHATRDRAFT_49981</name>
</gene>
<feature type="domain" description="Alpha-ketoglutarate-dependent dioxygenase AlkB-like" evidence="3">
    <location>
        <begin position="102"/>
        <end position="323"/>
    </location>
</feature>
<dbReference type="InterPro" id="IPR003105">
    <property type="entry name" value="SRA_YDG"/>
</dbReference>
<proteinExistence type="predicted"/>
<keyword evidence="1" id="KW-0539">Nucleus</keyword>
<evidence type="ECO:0000313" key="4">
    <source>
        <dbReference type="EMBL" id="EEC43549.1"/>
    </source>
</evidence>
<dbReference type="HOGENOM" id="CLU_483563_0_0_1"/>
<dbReference type="Gene3D" id="2.30.280.10">
    <property type="entry name" value="SRA-YDG"/>
    <property type="match status" value="1"/>
</dbReference>
<sequence>MRQSTAAASKLKSNDQQLSCVTNRIVAWYQGSPKKTANSKIVRSNGIDRSKDESELPASSRWRKISTGKWGPWQRTELTNPRTRSALTQKSRQIHLPRGGTVTIYPGLLSKTQRATLSQELLSSNLFRQYEIQGMPEPRVHFLLHEQATDEPEAPQPGYRYGSVRMKACPLRGLPKLCRLSKIVGKRAGVESWNIGVNPVFYRDGKDRIGAHADDDQGESCILSVIVASPIPLRRLLIQPKPTKIVDRTVLGTKQKGNKRLKLKTGNGDIVDDGVDEQHELRLGPGDAYCMDGEMQEHYVHSLPPDEHSKGSVEGRRIIVVFRSGTQKVFKKDSGKPCNLAALEPRPDLCFTFGNEIKDLREGDIYGGRQLRAMNAHRSTQRSVSGNKVMGCDAITVSRDREDDTFVRFSFAAETRVGGGSMLTSLQKGYPVRVFRTSALHNKYKAVAKKSGPKSKSNVYRYDGLYHIESAVEELGDKVNDVSLGLSNMINRKSEIIFRLCRSSENSVSSMRLLRRIVIERMTHSKVTSNNDLRKNCPKKIIVN</sequence>
<dbReference type="SUPFAM" id="SSF88697">
    <property type="entry name" value="PUA domain-like"/>
    <property type="match status" value="1"/>
</dbReference>
<dbReference type="EMBL" id="CM000628">
    <property type="protein sequence ID" value="EEC43549.1"/>
    <property type="molecule type" value="Genomic_DNA"/>
</dbReference>
<evidence type="ECO:0008006" key="6">
    <source>
        <dbReference type="Google" id="ProtNLM"/>
    </source>
</evidence>
<dbReference type="SUPFAM" id="SSF51197">
    <property type="entry name" value="Clavaminate synthase-like"/>
    <property type="match status" value="1"/>
</dbReference>
<feature type="domain" description="YDG" evidence="2">
    <location>
        <begin position="357"/>
        <end position="478"/>
    </location>
</feature>
<dbReference type="GeneID" id="7198768"/>
<dbReference type="InParanoid" id="B7GCI1"/>
<dbReference type="Proteomes" id="UP000000759">
    <property type="component" value="Chromosome 26"/>
</dbReference>
<evidence type="ECO:0000259" key="3">
    <source>
        <dbReference type="Pfam" id="PF13532"/>
    </source>
</evidence>
<dbReference type="AlphaFoldDB" id="B7GCI1"/>
<dbReference type="InterPro" id="IPR015947">
    <property type="entry name" value="PUA-like_sf"/>
</dbReference>
<name>B7GCI1_PHATC</name>
<evidence type="ECO:0000256" key="1">
    <source>
        <dbReference type="ARBA" id="ARBA00023242"/>
    </source>
</evidence>
<dbReference type="Pfam" id="PF02182">
    <property type="entry name" value="SAD_SRA"/>
    <property type="match status" value="1"/>
</dbReference>
<protein>
    <recommendedName>
        <fullName evidence="6">Fe2OG dioxygenase domain-containing protein</fullName>
    </recommendedName>
</protein>
<evidence type="ECO:0000313" key="5">
    <source>
        <dbReference type="Proteomes" id="UP000000759"/>
    </source>
</evidence>
<dbReference type="PaxDb" id="2850-Phatr49981"/>
<dbReference type="InterPro" id="IPR027450">
    <property type="entry name" value="AlkB-like"/>
</dbReference>
<evidence type="ECO:0000259" key="2">
    <source>
        <dbReference type="Pfam" id="PF02182"/>
    </source>
</evidence>
<dbReference type="Pfam" id="PF13532">
    <property type="entry name" value="2OG-FeII_Oxy_2"/>
    <property type="match status" value="1"/>
</dbReference>
<dbReference type="RefSeq" id="XP_002184813.1">
    <property type="nucleotide sequence ID" value="XM_002184777.1"/>
</dbReference>
<dbReference type="InterPro" id="IPR036987">
    <property type="entry name" value="SRA-YDG_sf"/>
</dbReference>
<dbReference type="Gene3D" id="2.60.120.590">
    <property type="entry name" value="Alpha-ketoglutarate-dependent dioxygenase AlkB-like"/>
    <property type="match status" value="1"/>
</dbReference>
<accession>B7GCI1</accession>
<dbReference type="OrthoDB" id="206288at2759"/>
<keyword evidence="5" id="KW-1185">Reference proteome</keyword>
<organism evidence="4 5">
    <name type="scientific">Phaeodactylum tricornutum (strain CCAP 1055/1)</name>
    <dbReference type="NCBI Taxonomy" id="556484"/>
    <lineage>
        <taxon>Eukaryota</taxon>
        <taxon>Sar</taxon>
        <taxon>Stramenopiles</taxon>
        <taxon>Ochrophyta</taxon>
        <taxon>Bacillariophyta</taxon>
        <taxon>Bacillariophyceae</taxon>
        <taxon>Bacillariophycidae</taxon>
        <taxon>Naviculales</taxon>
        <taxon>Phaeodactylaceae</taxon>
        <taxon>Phaeodactylum</taxon>
    </lineage>
</organism>
<reference evidence="4 5" key="1">
    <citation type="journal article" date="2008" name="Nature">
        <title>The Phaeodactylum genome reveals the evolutionary history of diatom genomes.</title>
        <authorList>
            <person name="Bowler C."/>
            <person name="Allen A.E."/>
            <person name="Badger J.H."/>
            <person name="Grimwood J."/>
            <person name="Jabbari K."/>
            <person name="Kuo A."/>
            <person name="Maheswari U."/>
            <person name="Martens C."/>
            <person name="Maumus F."/>
            <person name="Otillar R.P."/>
            <person name="Rayko E."/>
            <person name="Salamov A."/>
            <person name="Vandepoele K."/>
            <person name="Beszteri B."/>
            <person name="Gruber A."/>
            <person name="Heijde M."/>
            <person name="Katinka M."/>
            <person name="Mock T."/>
            <person name="Valentin K."/>
            <person name="Verret F."/>
            <person name="Berges J.A."/>
            <person name="Brownlee C."/>
            <person name="Cadoret J.P."/>
            <person name="Chiovitti A."/>
            <person name="Choi C.J."/>
            <person name="Coesel S."/>
            <person name="De Martino A."/>
            <person name="Detter J.C."/>
            <person name="Durkin C."/>
            <person name="Falciatore A."/>
            <person name="Fournet J."/>
            <person name="Haruta M."/>
            <person name="Huysman M.J."/>
            <person name="Jenkins B.D."/>
            <person name="Jiroutova K."/>
            <person name="Jorgensen R.E."/>
            <person name="Joubert Y."/>
            <person name="Kaplan A."/>
            <person name="Kroger N."/>
            <person name="Kroth P.G."/>
            <person name="La Roche J."/>
            <person name="Lindquist E."/>
            <person name="Lommer M."/>
            <person name="Martin-Jezequel V."/>
            <person name="Lopez P.J."/>
            <person name="Lucas S."/>
            <person name="Mangogna M."/>
            <person name="McGinnis K."/>
            <person name="Medlin L.K."/>
            <person name="Montsant A."/>
            <person name="Oudot-Le Secq M.P."/>
            <person name="Napoli C."/>
            <person name="Obornik M."/>
            <person name="Parker M.S."/>
            <person name="Petit J.L."/>
            <person name="Porcel B.M."/>
            <person name="Poulsen N."/>
            <person name="Robison M."/>
            <person name="Rychlewski L."/>
            <person name="Rynearson T.A."/>
            <person name="Schmutz J."/>
            <person name="Shapiro H."/>
            <person name="Siaut M."/>
            <person name="Stanley M."/>
            <person name="Sussman M.R."/>
            <person name="Taylor A.R."/>
            <person name="Vardi A."/>
            <person name="von Dassow P."/>
            <person name="Vyverman W."/>
            <person name="Willis A."/>
            <person name="Wyrwicz L.S."/>
            <person name="Rokhsar D.S."/>
            <person name="Weissenbach J."/>
            <person name="Armbrust E.V."/>
            <person name="Green B.R."/>
            <person name="Van de Peer Y."/>
            <person name="Grigoriev I.V."/>
        </authorList>
    </citation>
    <scope>NUCLEOTIDE SEQUENCE [LARGE SCALE GENOMIC DNA]</scope>
    <source>
        <strain evidence="4 5">CCAP 1055/1</strain>
    </source>
</reference>